<protein>
    <submittedName>
        <fullName evidence="2">Uncharacterized protein</fullName>
    </submittedName>
</protein>
<name>M2TPE4_COCH5</name>
<proteinExistence type="predicted"/>
<reference evidence="3" key="2">
    <citation type="journal article" date="2013" name="PLoS Genet.">
        <title>Comparative genome structure, secondary metabolite, and effector coding capacity across Cochliobolus pathogens.</title>
        <authorList>
            <person name="Condon B.J."/>
            <person name="Leng Y."/>
            <person name="Wu D."/>
            <person name="Bushley K.E."/>
            <person name="Ohm R.A."/>
            <person name="Otillar R."/>
            <person name="Martin J."/>
            <person name="Schackwitz W."/>
            <person name="Grimwood J."/>
            <person name="MohdZainudin N."/>
            <person name="Xue C."/>
            <person name="Wang R."/>
            <person name="Manning V.A."/>
            <person name="Dhillon B."/>
            <person name="Tu Z.J."/>
            <person name="Steffenson B.J."/>
            <person name="Salamov A."/>
            <person name="Sun H."/>
            <person name="Lowry S."/>
            <person name="LaButti K."/>
            <person name="Han J."/>
            <person name="Copeland A."/>
            <person name="Lindquist E."/>
            <person name="Barry K."/>
            <person name="Schmutz J."/>
            <person name="Baker S.E."/>
            <person name="Ciuffetti L.M."/>
            <person name="Grigoriev I.V."/>
            <person name="Zhong S."/>
            <person name="Turgeon B.G."/>
        </authorList>
    </citation>
    <scope>NUCLEOTIDE SEQUENCE [LARGE SCALE GENOMIC DNA]</scope>
    <source>
        <strain evidence="3">C5 / ATCC 48332 / race O</strain>
    </source>
</reference>
<gene>
    <name evidence="2" type="ORF">COCHEDRAFT_1032621</name>
</gene>
<dbReference type="EMBL" id="KB445580">
    <property type="protein sequence ID" value="EMD88414.1"/>
    <property type="molecule type" value="Genomic_DNA"/>
</dbReference>
<accession>M2TPE4</accession>
<evidence type="ECO:0000313" key="2">
    <source>
        <dbReference type="EMBL" id="EMD88414.1"/>
    </source>
</evidence>
<dbReference type="HOGENOM" id="CLU_719940_0_0_1"/>
<feature type="compositionally biased region" description="Polar residues" evidence="1">
    <location>
        <begin position="206"/>
        <end position="221"/>
    </location>
</feature>
<feature type="compositionally biased region" description="Low complexity" evidence="1">
    <location>
        <begin position="275"/>
        <end position="287"/>
    </location>
</feature>
<keyword evidence="3" id="KW-1185">Reference proteome</keyword>
<feature type="compositionally biased region" description="Polar residues" evidence="1">
    <location>
        <begin position="248"/>
        <end position="259"/>
    </location>
</feature>
<organism evidence="2 3">
    <name type="scientific">Cochliobolus heterostrophus (strain C5 / ATCC 48332 / race O)</name>
    <name type="common">Southern corn leaf blight fungus</name>
    <name type="synonym">Bipolaris maydis</name>
    <dbReference type="NCBI Taxonomy" id="701091"/>
    <lineage>
        <taxon>Eukaryota</taxon>
        <taxon>Fungi</taxon>
        <taxon>Dikarya</taxon>
        <taxon>Ascomycota</taxon>
        <taxon>Pezizomycotina</taxon>
        <taxon>Dothideomycetes</taxon>
        <taxon>Pleosporomycetidae</taxon>
        <taxon>Pleosporales</taxon>
        <taxon>Pleosporineae</taxon>
        <taxon>Pleosporaceae</taxon>
        <taxon>Bipolaris</taxon>
    </lineage>
</organism>
<dbReference type="AlphaFoldDB" id="M2TPE4"/>
<dbReference type="Proteomes" id="UP000016936">
    <property type="component" value="Unassembled WGS sequence"/>
</dbReference>
<dbReference type="OrthoDB" id="3800314at2759"/>
<reference evidence="2 3" key="1">
    <citation type="journal article" date="2012" name="PLoS Pathog.">
        <title>Diverse lifestyles and strategies of plant pathogenesis encoded in the genomes of eighteen Dothideomycetes fungi.</title>
        <authorList>
            <person name="Ohm R.A."/>
            <person name="Feau N."/>
            <person name="Henrissat B."/>
            <person name="Schoch C.L."/>
            <person name="Horwitz B.A."/>
            <person name="Barry K.W."/>
            <person name="Condon B.J."/>
            <person name="Copeland A.C."/>
            <person name="Dhillon B."/>
            <person name="Glaser F."/>
            <person name="Hesse C.N."/>
            <person name="Kosti I."/>
            <person name="LaButti K."/>
            <person name="Lindquist E.A."/>
            <person name="Lucas S."/>
            <person name="Salamov A.A."/>
            <person name="Bradshaw R.E."/>
            <person name="Ciuffetti L."/>
            <person name="Hamelin R.C."/>
            <person name="Kema G.H.J."/>
            <person name="Lawrence C."/>
            <person name="Scott J.A."/>
            <person name="Spatafora J.W."/>
            <person name="Turgeon B.G."/>
            <person name="de Wit P.J.G.M."/>
            <person name="Zhong S."/>
            <person name="Goodwin S.B."/>
            <person name="Grigoriev I.V."/>
        </authorList>
    </citation>
    <scope>NUCLEOTIDE SEQUENCE [LARGE SCALE GENOMIC DNA]</scope>
    <source>
        <strain evidence="3">C5 / ATCC 48332 / race O</strain>
    </source>
</reference>
<feature type="region of interest" description="Disordered" evidence="1">
    <location>
        <begin position="186"/>
        <end position="293"/>
    </location>
</feature>
<feature type="compositionally biased region" description="Low complexity" evidence="1">
    <location>
        <begin position="190"/>
        <end position="205"/>
    </location>
</feature>
<evidence type="ECO:0000313" key="3">
    <source>
        <dbReference type="Proteomes" id="UP000016936"/>
    </source>
</evidence>
<dbReference type="OMA" id="TSIPQYH"/>
<evidence type="ECO:0000256" key="1">
    <source>
        <dbReference type="SAM" id="MobiDB-lite"/>
    </source>
</evidence>
<sequence length="416" mass="47620">MPPPTRRKEPQDLDLEWVARELVPFLEWAFGEKYGRPQRTKAYWVEKVLYARSRIDNVPYYIDFPSTIDTLRLYLVNKAHLTPKELLEFSSVVVRGEMLCVRMFVRHAINHWTYDLYSLGTHQSPYFQRPITAPMPKHPHIKLPESEYAAVMEELLKQLDNSGTSSGREGCSREGSVLRYRSNLSSVRYSSDGSDTSTTQSSGPSVTQSEPISFSLDYSDTSTEESSRPSVTQSEPIVRYRHALGSLPESQTSSTTPQDWQHYPSRSQHEYPQSYGPYPGPHGMHGPSVSTTTQTSIPQYHQQYPQYIQCQNLNPPRPTDWYYHSSWMDHTMPYHPPRTNSFLPEMGNPYAARPPPTAMANQPMTHDFVPGKEKSTLAHTAADAYVPRPEAKEFIPSMLSRDRNRMQLLTHSRSCA</sequence>